<dbReference type="InterPro" id="IPR049052">
    <property type="entry name" value="nSTAND1"/>
</dbReference>
<keyword evidence="4" id="KW-1185">Reference proteome</keyword>
<feature type="domain" description="Novel STAND NTPase 1" evidence="2">
    <location>
        <begin position="226"/>
        <end position="632"/>
    </location>
</feature>
<gene>
    <name evidence="3" type="ORF">AWW66_19175</name>
</gene>
<dbReference type="InterPro" id="IPR009003">
    <property type="entry name" value="Peptidase_S1_PA"/>
</dbReference>
<dbReference type="Gene3D" id="2.130.10.10">
    <property type="entry name" value="YVTN repeat-like/Quinoprotein amine dehydrogenase"/>
    <property type="match status" value="3"/>
</dbReference>
<dbReference type="SUPFAM" id="SSF69322">
    <property type="entry name" value="Tricorn protease domain 2"/>
    <property type="match status" value="1"/>
</dbReference>
<evidence type="ECO:0000313" key="4">
    <source>
        <dbReference type="Proteomes" id="UP000070620"/>
    </source>
</evidence>
<dbReference type="InterPro" id="IPR015943">
    <property type="entry name" value="WD40/YVTN_repeat-like_dom_sf"/>
</dbReference>
<dbReference type="Gene3D" id="2.40.10.120">
    <property type="match status" value="1"/>
</dbReference>
<dbReference type="Proteomes" id="UP000070620">
    <property type="component" value="Unassembled WGS sequence"/>
</dbReference>
<dbReference type="SUPFAM" id="SSF50969">
    <property type="entry name" value="YVTN repeat-like/Quinoprotein amine dehydrogenase"/>
    <property type="match status" value="1"/>
</dbReference>
<dbReference type="OrthoDB" id="134501at2"/>
<dbReference type="RefSeq" id="WP_067368200.1">
    <property type="nucleotide sequence ID" value="NZ_JBIUBN010000038.1"/>
</dbReference>
<dbReference type="InterPro" id="IPR011044">
    <property type="entry name" value="Quino_amine_DH_bsu"/>
</dbReference>
<evidence type="ECO:0000256" key="1">
    <source>
        <dbReference type="SAM" id="MobiDB-lite"/>
    </source>
</evidence>
<dbReference type="InterPro" id="IPR027417">
    <property type="entry name" value="P-loop_NTPase"/>
</dbReference>
<proteinExistence type="predicted"/>
<dbReference type="Gene3D" id="3.40.50.300">
    <property type="entry name" value="P-loop containing nucleotide triphosphate hydrolases"/>
    <property type="match status" value="1"/>
</dbReference>
<feature type="region of interest" description="Disordered" evidence="1">
    <location>
        <begin position="895"/>
        <end position="918"/>
    </location>
</feature>
<dbReference type="SUPFAM" id="SSF52540">
    <property type="entry name" value="P-loop containing nucleoside triphosphate hydrolases"/>
    <property type="match status" value="1"/>
</dbReference>
<reference evidence="3 4" key="1">
    <citation type="submission" date="2016-01" db="EMBL/GenBank/DDBJ databases">
        <title>Whole genome sequence and analysis of Micromonospora rosaria DSM 803, which can produce antibacterial substance rosamicin.</title>
        <authorList>
            <person name="Yang H."/>
            <person name="He X."/>
            <person name="Zhu D."/>
        </authorList>
    </citation>
    <scope>NUCLEOTIDE SEQUENCE [LARGE SCALE GENOMIC DNA]</scope>
    <source>
        <strain evidence="3 4">DSM 803</strain>
    </source>
</reference>
<organism evidence="3 4">
    <name type="scientific">Micromonospora rosaria</name>
    <dbReference type="NCBI Taxonomy" id="47874"/>
    <lineage>
        <taxon>Bacteria</taxon>
        <taxon>Bacillati</taxon>
        <taxon>Actinomycetota</taxon>
        <taxon>Actinomycetes</taxon>
        <taxon>Micromonosporales</taxon>
        <taxon>Micromonosporaceae</taxon>
        <taxon>Micromonospora</taxon>
    </lineage>
</organism>
<evidence type="ECO:0000313" key="3">
    <source>
        <dbReference type="EMBL" id="KXK60407.1"/>
    </source>
</evidence>
<name>A0A136PPZ4_9ACTN</name>
<comment type="caution">
    <text evidence="3">The sequence shown here is derived from an EMBL/GenBank/DDBJ whole genome shotgun (WGS) entry which is preliminary data.</text>
</comment>
<dbReference type="SUPFAM" id="SSF50494">
    <property type="entry name" value="Trypsin-like serine proteases"/>
    <property type="match status" value="1"/>
</dbReference>
<evidence type="ECO:0000259" key="2">
    <source>
        <dbReference type="Pfam" id="PF20703"/>
    </source>
</evidence>
<protein>
    <recommendedName>
        <fullName evidence="2">Novel STAND NTPase 1 domain-containing protein</fullName>
    </recommendedName>
</protein>
<dbReference type="Pfam" id="PF20703">
    <property type="entry name" value="nSTAND1"/>
    <property type="match status" value="1"/>
</dbReference>
<dbReference type="Pfam" id="PF13365">
    <property type="entry name" value="Trypsin_2"/>
    <property type="match status" value="1"/>
</dbReference>
<accession>A0A136PPZ4</accession>
<sequence length="1446" mass="156261">MLDAVSAYPLRASIVRILDADKSGVGLGLLVGPREVVTCAHVVARALGLPERFPEASPVVPDAPVLLEFPLLAKDRILTARVEVWQPIAEDESGDVAGLRLYGAVPEGAHPTPLARAAGVNGHGFVAYGSSARDTAGIGTWVVGEIRGVVRHGWLQLAPDATADAPRVEPGFSGTPLWDRHRGQVVGLVRAVRRHRGVAVEGFALPADTVLTAWPLLADRVRAACPFRMLAPFEESDAVNFHGRERLIDRTVAAVLAGRVCVVRGASGAGKTSLLHAGVLPALRRRDGFLPVVVRPAARSDPWRALASAMERLVAPDREPAQALEAEARVAAILRDTPPEDYVHGVLDRLRYRCLVLVIDQFEELSAADPTTARRFLAMLVRLAEVGASQRPPDVRLVIASRTDVTADLTGESADADRAARAESPTRVATTVIDVTPMDTEELHRAVTEPVRAAGTVRYEPALAERIIADLRDQPYCLPVLQATLTYLWERQTVDGLLTHEAYQQSQQGAGPIAQHLDEVWSRDLGPQEREQTRRLALHLALPLQDGGHARRIAHRDELDVTQWELAQVLATTRMLVLRVAVDGNETVEFTHDALMAQWPRLAGWLTESQGLLRWRSDVRHRVLAWAGGAHDRHALLEGTELRRAEALMNDDQGDLSVPEREFVAASRRLRRTARMVMATVLAVVMVLLCGVVTSTGLWWWRDRTSKHQAATEAAHALLESASFTRGGRTGALVAADAFTRADTPRTRGALAEAHRSYRFVRSVSPPARSWRSGHEMFTTSANQEAQLVYDGGGGGVEVWRLDTLTAGQPPQAVVLPTRAKAAAISGDGRTVATLTDSVVTLWDAADGRLVARRALARPVADLFTDRPVRLALDHTGTSLGYIVGDMAGVIDTATGADRGERSRLPAKPQSRHGASLRLGPDGRLGVVTYDDKNDVRYGLFRPSQGPVTPMAAGTQVVGSLPDSFELVLCRPHKELDEWVQRVDYLLLNLETGRERPLLTDMPRAADPSYCAFAAVDLTQGVTALLDNGEFEEGGQRLRLVDDAVELWDHRARRHIASFPAPTAYPTGADALLRLQAAPDGSGMLTVNSDGGIAVLEFPAADSVDFALASAQTAAYDPTDTFLVVHGRNGSLSAWDRRTGQRRAVSTERVTPGWTTRWQLHNSLAFNGDGTLVATLGTAPGSLALWETRTMRRLATIAVPRCAAATALSGFPPSLSWAYSAATLVVICNGTTSVWDGRTGAQRGGPFRIADDSVLAVPHPTRPVLFALTGPDGAIETWNIATGRRDGGWQPLADDRGRAAYGLALHPDGDRLAITYSDGPLLVQSTDGGRDAQRFELNGTRPHWLAIPGHIALSAGEGLVIQRTEPATWWDRLRGDGAAQVALPVAGTPEQLSPEGGEMLVSYHNAGWGRVSTDPRRWYEQVCRTHGGVTEVDREDLDSLGAGSPC</sequence>
<dbReference type="EMBL" id="LRQV01000073">
    <property type="protein sequence ID" value="KXK60407.1"/>
    <property type="molecule type" value="Genomic_DNA"/>
</dbReference>